<keyword evidence="3" id="KW-1185">Reference proteome</keyword>
<proteinExistence type="predicted"/>
<reference evidence="2 3" key="1">
    <citation type="submission" date="2019-01" db="EMBL/GenBank/DDBJ databases">
        <authorList>
            <person name="Alioto T."/>
            <person name="Alioto T."/>
        </authorList>
    </citation>
    <scope>NUCLEOTIDE SEQUENCE [LARGE SCALE GENOMIC DNA]</scope>
</reference>
<dbReference type="Proteomes" id="UP000386466">
    <property type="component" value="Unassembled WGS sequence"/>
</dbReference>
<evidence type="ECO:0000256" key="1">
    <source>
        <dbReference type="SAM" id="MobiDB-lite"/>
    </source>
</evidence>
<sequence length="83" mass="9071">MSIKAKMTAKTNAMMRTNTSGHSSLETKGGQIDQISYCGQVSNEIHCAADKHVCNFLLVVTNSTKMWVICGEEAIGRSSIHRI</sequence>
<evidence type="ECO:0000313" key="2">
    <source>
        <dbReference type="EMBL" id="VFV18977.1"/>
    </source>
</evidence>
<gene>
    <name evidence="2" type="ORF">LYPA_23C012817</name>
</gene>
<organism evidence="2 3">
    <name type="scientific">Lynx pardinus</name>
    <name type="common">Iberian lynx</name>
    <name type="synonym">Felis pardina</name>
    <dbReference type="NCBI Taxonomy" id="191816"/>
    <lineage>
        <taxon>Eukaryota</taxon>
        <taxon>Metazoa</taxon>
        <taxon>Chordata</taxon>
        <taxon>Craniata</taxon>
        <taxon>Vertebrata</taxon>
        <taxon>Euteleostomi</taxon>
        <taxon>Mammalia</taxon>
        <taxon>Eutheria</taxon>
        <taxon>Laurasiatheria</taxon>
        <taxon>Carnivora</taxon>
        <taxon>Feliformia</taxon>
        <taxon>Felidae</taxon>
        <taxon>Felinae</taxon>
        <taxon>Lynx</taxon>
    </lineage>
</organism>
<protein>
    <submittedName>
        <fullName evidence="2">Uncharacterized protein</fullName>
    </submittedName>
</protein>
<evidence type="ECO:0000313" key="3">
    <source>
        <dbReference type="Proteomes" id="UP000386466"/>
    </source>
</evidence>
<name>A0A485MET1_LYNPA</name>
<dbReference type="AlphaFoldDB" id="A0A485MET1"/>
<accession>A0A485MET1</accession>
<feature type="region of interest" description="Disordered" evidence="1">
    <location>
        <begin position="1"/>
        <end position="27"/>
    </location>
</feature>
<feature type="compositionally biased region" description="Polar residues" evidence="1">
    <location>
        <begin position="9"/>
        <end position="26"/>
    </location>
</feature>
<dbReference type="EMBL" id="CAAGRJ010001337">
    <property type="protein sequence ID" value="VFV18977.1"/>
    <property type="molecule type" value="Genomic_DNA"/>
</dbReference>